<dbReference type="EMBL" id="DSTX01000010">
    <property type="protein sequence ID" value="HFK20712.1"/>
    <property type="molecule type" value="Genomic_DNA"/>
</dbReference>
<name>A0A7C3IT53_9CREN</name>
<sequence length="233" mass="25769">MAAGERRGINAAWDEVAEDFSAKRRRPWPSLSDLGSCKGERVLDLGAGAGRNTAEFVKQGAENVVAADISAKMLGIIMRTASARTGVVDVVRCDAVHLPFRSDTFSAVALIALIHHIPKKSDRLTAMKEVYRVAAPGSRILVTAWARGQLRFAKKIPAMLKSRLKGGEFGDACIEWGKKAKRFYHLFTKKELEETVMDAGFRIERSHGERIRSRLFNENWVVLGYKTPDLGGV</sequence>
<keyword evidence="1 4" id="KW-0489">Methyltransferase</keyword>
<dbReference type="GO" id="GO:0008757">
    <property type="term" value="F:S-adenosylmethionine-dependent methyltransferase activity"/>
    <property type="evidence" value="ECO:0007669"/>
    <property type="project" value="InterPro"/>
</dbReference>
<dbReference type="PANTHER" id="PTHR13069:SF21">
    <property type="entry name" value="ALKYLATED DNA REPAIR PROTEIN ALKB HOMOLOG 8"/>
    <property type="match status" value="1"/>
</dbReference>
<reference evidence="4" key="1">
    <citation type="journal article" date="2020" name="mSystems">
        <title>Genome- and Community-Level Interaction Insights into Carbon Utilization and Element Cycling Functions of Hydrothermarchaeota in Hydrothermal Sediment.</title>
        <authorList>
            <person name="Zhou Z."/>
            <person name="Liu Y."/>
            <person name="Xu W."/>
            <person name="Pan J."/>
            <person name="Luo Z.H."/>
            <person name="Li M."/>
        </authorList>
    </citation>
    <scope>NUCLEOTIDE SEQUENCE [LARGE SCALE GENOMIC DNA]</scope>
    <source>
        <strain evidence="4">SpSt-468</strain>
    </source>
</reference>
<evidence type="ECO:0000259" key="3">
    <source>
        <dbReference type="Pfam" id="PF08241"/>
    </source>
</evidence>
<dbReference type="InterPro" id="IPR013216">
    <property type="entry name" value="Methyltransf_11"/>
</dbReference>
<proteinExistence type="predicted"/>
<organism evidence="4">
    <name type="scientific">Candidatus Methanomethylicus mesodigestus</name>
    <dbReference type="NCBI Taxonomy" id="1867258"/>
    <lineage>
        <taxon>Archaea</taxon>
        <taxon>Thermoproteota</taxon>
        <taxon>Methanosuratincolia</taxon>
        <taxon>Candidatus Methanomethylicales</taxon>
        <taxon>Candidatus Methanomethylicaceae</taxon>
        <taxon>Candidatus Methanomethylicus</taxon>
    </lineage>
</organism>
<dbReference type="GO" id="GO:0032259">
    <property type="term" value="P:methylation"/>
    <property type="evidence" value="ECO:0007669"/>
    <property type="project" value="UniProtKB-KW"/>
</dbReference>
<feature type="domain" description="Methyltransferase type 11" evidence="3">
    <location>
        <begin position="43"/>
        <end position="141"/>
    </location>
</feature>
<comment type="caution">
    <text evidence="4">The sequence shown here is derived from an EMBL/GenBank/DDBJ whole genome shotgun (WGS) entry which is preliminary data.</text>
</comment>
<dbReference type="CDD" id="cd02440">
    <property type="entry name" value="AdoMet_MTases"/>
    <property type="match status" value="1"/>
</dbReference>
<keyword evidence="2 4" id="KW-0808">Transferase</keyword>
<dbReference type="GO" id="GO:0008175">
    <property type="term" value="F:tRNA methyltransferase activity"/>
    <property type="evidence" value="ECO:0007669"/>
    <property type="project" value="UniProtKB-ARBA"/>
</dbReference>
<dbReference type="SUPFAM" id="SSF53335">
    <property type="entry name" value="S-adenosyl-L-methionine-dependent methyltransferases"/>
    <property type="match status" value="1"/>
</dbReference>
<dbReference type="AlphaFoldDB" id="A0A7C3IT53"/>
<dbReference type="Gene3D" id="3.40.50.150">
    <property type="entry name" value="Vaccinia Virus protein VP39"/>
    <property type="match status" value="1"/>
</dbReference>
<dbReference type="PANTHER" id="PTHR13069">
    <property type="entry name" value="ALKYLATED DNA REPAIR PROTEIN ALKB HOMOLOG 8"/>
    <property type="match status" value="1"/>
</dbReference>
<dbReference type="InterPro" id="IPR029063">
    <property type="entry name" value="SAM-dependent_MTases_sf"/>
</dbReference>
<evidence type="ECO:0000256" key="2">
    <source>
        <dbReference type="ARBA" id="ARBA00022679"/>
    </source>
</evidence>
<dbReference type="InterPro" id="IPR051422">
    <property type="entry name" value="AlkB_tRNA_MeTrf/Diox"/>
</dbReference>
<dbReference type="Pfam" id="PF08241">
    <property type="entry name" value="Methyltransf_11"/>
    <property type="match status" value="1"/>
</dbReference>
<accession>A0A7C3IT53</accession>
<evidence type="ECO:0000313" key="4">
    <source>
        <dbReference type="EMBL" id="HFK20712.1"/>
    </source>
</evidence>
<protein>
    <submittedName>
        <fullName evidence="4">Class I SAM-dependent methyltransferase</fullName>
    </submittedName>
</protein>
<gene>
    <name evidence="4" type="ORF">ENS19_05445</name>
</gene>
<evidence type="ECO:0000256" key="1">
    <source>
        <dbReference type="ARBA" id="ARBA00022603"/>
    </source>
</evidence>
<dbReference type="GO" id="GO:0006400">
    <property type="term" value="P:tRNA modification"/>
    <property type="evidence" value="ECO:0007669"/>
    <property type="project" value="UniProtKB-ARBA"/>
</dbReference>